<dbReference type="InterPro" id="IPR002798">
    <property type="entry name" value="SpoIIM-like"/>
</dbReference>
<feature type="transmembrane region" description="Helical" evidence="2">
    <location>
        <begin position="84"/>
        <end position="107"/>
    </location>
</feature>
<keyword evidence="1 2" id="KW-0472">Membrane</keyword>
<keyword evidence="1 2" id="KW-0812">Transmembrane</keyword>
<accession>A0ABU6NUU8</accession>
<feature type="transmembrane region" description="Helical" evidence="2">
    <location>
        <begin position="179"/>
        <end position="199"/>
    </location>
</feature>
<comment type="function">
    <text evidence="1">Required for complete septum migration and engulfment of the forespore compartment during sporulation. Required for stabilizing and recruiting of SpoIIP to the septal membrane.</text>
</comment>
<organism evidence="3 4">
    <name type="scientific">Metabacillus fastidiosus</name>
    <dbReference type="NCBI Taxonomy" id="1458"/>
    <lineage>
        <taxon>Bacteria</taxon>
        <taxon>Bacillati</taxon>
        <taxon>Bacillota</taxon>
        <taxon>Bacilli</taxon>
        <taxon>Bacillales</taxon>
        <taxon>Bacillaceae</taxon>
        <taxon>Metabacillus</taxon>
    </lineage>
</organism>
<dbReference type="Pfam" id="PF01944">
    <property type="entry name" value="SpoIIM"/>
    <property type="match status" value="1"/>
</dbReference>
<feature type="transmembrane region" description="Helical" evidence="2">
    <location>
        <begin position="21"/>
        <end position="40"/>
    </location>
</feature>
<feature type="transmembrane region" description="Helical" evidence="2">
    <location>
        <begin position="140"/>
        <end position="158"/>
    </location>
</feature>
<dbReference type="Proteomes" id="UP001342826">
    <property type="component" value="Unassembled WGS sequence"/>
</dbReference>
<keyword evidence="1" id="KW-0749">Sporulation</keyword>
<protein>
    <recommendedName>
        <fullName evidence="1">Stage II sporulation protein M</fullName>
    </recommendedName>
</protein>
<dbReference type="PIRSF" id="PIRSF038973">
    <property type="entry name" value="SpoIIM"/>
    <property type="match status" value="1"/>
</dbReference>
<evidence type="ECO:0000256" key="1">
    <source>
        <dbReference type="PIRNR" id="PIRNR038973"/>
    </source>
</evidence>
<dbReference type="RefSeq" id="WP_066226181.1">
    <property type="nucleotide sequence ID" value="NZ_JARSOS010000024.1"/>
</dbReference>
<evidence type="ECO:0000313" key="3">
    <source>
        <dbReference type="EMBL" id="MED4400801.1"/>
    </source>
</evidence>
<keyword evidence="1" id="KW-1003">Cell membrane</keyword>
<feature type="transmembrane region" description="Helical" evidence="2">
    <location>
        <begin position="114"/>
        <end position="134"/>
    </location>
</feature>
<proteinExistence type="predicted"/>
<keyword evidence="4" id="KW-1185">Reference proteome</keyword>
<comment type="subunit">
    <text evidence="1">Component of the MPD complex composed of SpoIIM, SpoIIP and SpoIID.</text>
</comment>
<sequence>MRKKQQLQTIIKQHIKDQSSIYLFVFVLFLMGVIFGAIIVNSMNINQKEDLYYYLSRFFGQVSEGKIASSIDMFKQSFFHNMKYLGLMWVLGISIIGLPVILVMLFIKGMVVGFTVGFLVNQLGWKGFLLSFVTVLPQNILLIPAFIVMCAVAISFSLKMVKQLYMKKTLMMESPFSMFMKYVVVLVSISLFTVIASLFEAYASPMLMKSLVEVVTK</sequence>
<dbReference type="GeneID" id="301139957"/>
<keyword evidence="2" id="KW-1133">Transmembrane helix</keyword>
<dbReference type="EMBL" id="JARTFS010000005">
    <property type="protein sequence ID" value="MED4400801.1"/>
    <property type="molecule type" value="Genomic_DNA"/>
</dbReference>
<name>A0ABU6NUU8_9BACI</name>
<dbReference type="InterPro" id="IPR014196">
    <property type="entry name" value="SpoIIM"/>
</dbReference>
<dbReference type="NCBIfam" id="TIGR02831">
    <property type="entry name" value="spo_II_M"/>
    <property type="match status" value="1"/>
</dbReference>
<comment type="subcellular location">
    <subcellularLocation>
        <location evidence="1">Cell membrane</location>
        <topology evidence="1">Multi-pass membrane protein</topology>
    </subcellularLocation>
    <text evidence="1">Localizes to the sporulation septum and to the second division site within the mother cell. Before the start of engulfment localizes to the septal midpoint, then spreads throughout the septum prior to becoming enriched at the leading edge of the engulfing membrane, where it remains until the completion of membrane migration. Some remain partially trapped at the septum during engulfment and upon completion of engulfment become dispersed in the outer forespore membrane. Localization of the MPD complex to the septal membrane is dependent on SpoIIB.</text>
</comment>
<gene>
    <name evidence="3" type="primary">spoIIM</name>
    <name evidence="3" type="ORF">P9271_05580</name>
</gene>
<comment type="caution">
    <text evidence="3">The sequence shown here is derived from an EMBL/GenBank/DDBJ whole genome shotgun (WGS) entry which is preliminary data.</text>
</comment>
<evidence type="ECO:0000256" key="2">
    <source>
        <dbReference type="SAM" id="Phobius"/>
    </source>
</evidence>
<evidence type="ECO:0000313" key="4">
    <source>
        <dbReference type="Proteomes" id="UP001342826"/>
    </source>
</evidence>
<reference evidence="3 4" key="1">
    <citation type="submission" date="2023-03" db="EMBL/GenBank/DDBJ databases">
        <title>Bacillus Genome Sequencing.</title>
        <authorList>
            <person name="Dunlap C."/>
        </authorList>
    </citation>
    <scope>NUCLEOTIDE SEQUENCE [LARGE SCALE GENOMIC DNA]</scope>
    <source>
        <strain evidence="3 4">NRS-1717</strain>
    </source>
</reference>